<feature type="region of interest" description="Disordered" evidence="1">
    <location>
        <begin position="1"/>
        <end position="66"/>
    </location>
</feature>
<feature type="compositionally biased region" description="Basic residues" evidence="1">
    <location>
        <begin position="8"/>
        <end position="19"/>
    </location>
</feature>
<feature type="compositionally biased region" description="Low complexity" evidence="1">
    <location>
        <begin position="45"/>
        <end position="66"/>
    </location>
</feature>
<name>A0A6D2KZZ9_9BRAS</name>
<dbReference type="AlphaFoldDB" id="A0A6D2KZZ9"/>
<comment type="caution">
    <text evidence="2">The sequence shown here is derived from an EMBL/GenBank/DDBJ whole genome shotgun (WGS) entry which is preliminary data.</text>
</comment>
<protein>
    <submittedName>
        <fullName evidence="2">Uncharacterized protein</fullName>
    </submittedName>
</protein>
<dbReference type="Proteomes" id="UP000467841">
    <property type="component" value="Unassembled WGS sequence"/>
</dbReference>
<gene>
    <name evidence="2" type="ORF">MERR_LOCUS40663</name>
</gene>
<evidence type="ECO:0000313" key="3">
    <source>
        <dbReference type="Proteomes" id="UP000467841"/>
    </source>
</evidence>
<reference evidence="2" key="1">
    <citation type="submission" date="2020-01" db="EMBL/GenBank/DDBJ databases">
        <authorList>
            <person name="Mishra B."/>
        </authorList>
    </citation>
    <scope>NUCLEOTIDE SEQUENCE [LARGE SCALE GENOMIC DNA]</scope>
</reference>
<evidence type="ECO:0000313" key="2">
    <source>
        <dbReference type="EMBL" id="CAA7053427.1"/>
    </source>
</evidence>
<feature type="compositionally biased region" description="Gly residues" evidence="1">
    <location>
        <begin position="20"/>
        <end position="36"/>
    </location>
</feature>
<evidence type="ECO:0000256" key="1">
    <source>
        <dbReference type="SAM" id="MobiDB-lite"/>
    </source>
</evidence>
<proteinExistence type="predicted"/>
<dbReference type="EMBL" id="CACVBM020001532">
    <property type="protein sequence ID" value="CAA7053427.1"/>
    <property type="molecule type" value="Genomic_DNA"/>
</dbReference>
<accession>A0A6D2KZZ9</accession>
<keyword evidence="3" id="KW-1185">Reference proteome</keyword>
<organism evidence="2 3">
    <name type="scientific">Microthlaspi erraticum</name>
    <dbReference type="NCBI Taxonomy" id="1685480"/>
    <lineage>
        <taxon>Eukaryota</taxon>
        <taxon>Viridiplantae</taxon>
        <taxon>Streptophyta</taxon>
        <taxon>Embryophyta</taxon>
        <taxon>Tracheophyta</taxon>
        <taxon>Spermatophyta</taxon>
        <taxon>Magnoliopsida</taxon>
        <taxon>eudicotyledons</taxon>
        <taxon>Gunneridae</taxon>
        <taxon>Pentapetalae</taxon>
        <taxon>rosids</taxon>
        <taxon>malvids</taxon>
        <taxon>Brassicales</taxon>
        <taxon>Brassicaceae</taxon>
        <taxon>Coluteocarpeae</taxon>
        <taxon>Microthlaspi</taxon>
    </lineage>
</organism>
<sequence length="162" mass="15847">MDGAPRGHSVRGRSARGRGGKAGGIAGGRAGPGRGRGLPEELGESVAPSVATASVPQSVSVASEASVDASVGLGSRAAPGGGAAPAPGCDDLVVGLLMQLLARFPPVVPQGAPGVPPLAEAVQPGAAGAGVSRYVDMIGHMQRIGTPFSEGRVSPEEADAWR</sequence>